<reference evidence="2" key="2">
    <citation type="journal article" date="2015" name="Gigascience">
        <title>Reconstructing a comprehensive transcriptome assembly of a white-pupal translocated strain of the pest fruit fly Bactrocera cucurbitae.</title>
        <authorList>
            <person name="Sim S.B."/>
            <person name="Calla B."/>
            <person name="Hall B."/>
            <person name="DeRego T."/>
            <person name="Geib S.M."/>
        </authorList>
    </citation>
    <scope>NUCLEOTIDE SEQUENCE</scope>
</reference>
<sequence length="144" mass="14750">MRRLRTSTKAQTAAGAATATTTTKGGVASNSSCGGASTVSTGITPHADCKTIQNSSFSGSGGGSNTLTTSNSSGATVATTAVVTKAGATIAAGRQKHSMDAKLSGDVFKNFEKTGKSELYVTGNNKRREMHTLYNICLNETFLF</sequence>
<organism evidence="2">
    <name type="scientific">Zeugodacus cucurbitae</name>
    <name type="common">Melon fruit fly</name>
    <name type="synonym">Bactrocera cucurbitae</name>
    <dbReference type="NCBI Taxonomy" id="28588"/>
    <lineage>
        <taxon>Eukaryota</taxon>
        <taxon>Metazoa</taxon>
        <taxon>Ecdysozoa</taxon>
        <taxon>Arthropoda</taxon>
        <taxon>Hexapoda</taxon>
        <taxon>Insecta</taxon>
        <taxon>Pterygota</taxon>
        <taxon>Neoptera</taxon>
        <taxon>Endopterygota</taxon>
        <taxon>Diptera</taxon>
        <taxon>Brachycera</taxon>
        <taxon>Muscomorpha</taxon>
        <taxon>Tephritoidea</taxon>
        <taxon>Tephritidae</taxon>
        <taxon>Zeugodacus</taxon>
        <taxon>Zeugodacus</taxon>
    </lineage>
</organism>
<proteinExistence type="predicted"/>
<accession>A0A0A1WEG0</accession>
<gene>
    <name evidence="2" type="ORF">g.55039</name>
</gene>
<name>A0A0A1WEG0_ZEUCU</name>
<evidence type="ECO:0000313" key="2">
    <source>
        <dbReference type="EMBL" id="JAC96844.1"/>
    </source>
</evidence>
<evidence type="ECO:0000256" key="1">
    <source>
        <dbReference type="SAM" id="MobiDB-lite"/>
    </source>
</evidence>
<feature type="compositionally biased region" description="Low complexity" evidence="1">
    <location>
        <begin position="8"/>
        <end position="28"/>
    </location>
</feature>
<reference evidence="2" key="1">
    <citation type="submission" date="2014-11" db="EMBL/GenBank/DDBJ databases">
        <authorList>
            <person name="Geib S."/>
        </authorList>
    </citation>
    <scope>NUCLEOTIDE SEQUENCE</scope>
</reference>
<feature type="region of interest" description="Disordered" evidence="1">
    <location>
        <begin position="1"/>
        <end position="37"/>
    </location>
</feature>
<dbReference type="AlphaFoldDB" id="A0A0A1WEG0"/>
<protein>
    <submittedName>
        <fullName evidence="2">Uncharacterized protein</fullName>
    </submittedName>
</protein>
<dbReference type="EMBL" id="GBXI01017447">
    <property type="protein sequence ID" value="JAC96844.1"/>
    <property type="molecule type" value="Transcribed_RNA"/>
</dbReference>